<dbReference type="Proteomes" id="UP001501195">
    <property type="component" value="Unassembled WGS sequence"/>
</dbReference>
<dbReference type="InterPro" id="IPR048576">
    <property type="entry name" value="Rv2175c_wHTH"/>
</dbReference>
<protein>
    <submittedName>
        <fullName evidence="3">Rv2175c family DNA-binding protein</fullName>
    </submittedName>
</protein>
<comment type="caution">
    <text evidence="3">The sequence shown here is derived from an EMBL/GenBank/DDBJ whole genome shotgun (WGS) entry which is preliminary data.</text>
</comment>
<dbReference type="Pfam" id="PF18367">
    <property type="entry name" value="Rv2175c_C"/>
    <property type="match status" value="1"/>
</dbReference>
<name>A0ABP9I0X5_9ACTN</name>
<dbReference type="EMBL" id="BAABIL010000355">
    <property type="protein sequence ID" value="GAA4983375.1"/>
    <property type="molecule type" value="Genomic_DNA"/>
</dbReference>
<dbReference type="GO" id="GO:0003677">
    <property type="term" value="F:DNA binding"/>
    <property type="evidence" value="ECO:0007669"/>
    <property type="project" value="UniProtKB-KW"/>
</dbReference>
<dbReference type="InterPro" id="IPR041098">
    <property type="entry name" value="Rv2175c_C"/>
</dbReference>
<reference evidence="4" key="1">
    <citation type="journal article" date="2019" name="Int. J. Syst. Evol. Microbiol.">
        <title>The Global Catalogue of Microorganisms (GCM) 10K type strain sequencing project: providing services to taxonomists for standard genome sequencing and annotation.</title>
        <authorList>
            <consortium name="The Broad Institute Genomics Platform"/>
            <consortium name="The Broad Institute Genome Sequencing Center for Infectious Disease"/>
            <person name="Wu L."/>
            <person name="Ma J."/>
        </authorList>
    </citation>
    <scope>NUCLEOTIDE SEQUENCE [LARGE SCALE GENOMIC DNA]</scope>
    <source>
        <strain evidence="4">JCM 18126</strain>
    </source>
</reference>
<feature type="domain" description="Rv2175c C-terminal" evidence="1">
    <location>
        <begin position="74"/>
        <end position="128"/>
    </location>
</feature>
<feature type="domain" description="DNA-binding protein Rv2175c wHTH" evidence="2">
    <location>
        <begin position="23"/>
        <end position="68"/>
    </location>
</feature>
<dbReference type="Pfam" id="PF21531">
    <property type="entry name" value="Rv2175c_wHTH"/>
    <property type="match status" value="1"/>
</dbReference>
<accession>A0ABP9I0X5</accession>
<evidence type="ECO:0000259" key="1">
    <source>
        <dbReference type="Pfam" id="PF18367"/>
    </source>
</evidence>
<organism evidence="3 4">
    <name type="scientific">Kineococcus glutinatus</name>
    <dbReference type="NCBI Taxonomy" id="1070872"/>
    <lineage>
        <taxon>Bacteria</taxon>
        <taxon>Bacillati</taxon>
        <taxon>Actinomycetota</taxon>
        <taxon>Actinomycetes</taxon>
        <taxon>Kineosporiales</taxon>
        <taxon>Kineosporiaceae</taxon>
        <taxon>Kineococcus</taxon>
    </lineage>
</organism>
<evidence type="ECO:0000313" key="4">
    <source>
        <dbReference type="Proteomes" id="UP001501195"/>
    </source>
</evidence>
<sequence>MAVPQRAEIASEQGDAVEELVGEWLTVPDVAKRTGVSARLVRQQLQERQLLALRLGERRVVHVPAAFLAEDGPVPALRGTISVLADSGLSDVEAVRWLFTPDDTLPGRPIDALRSGHKTEIRRRAQALLL</sequence>
<dbReference type="RefSeq" id="WP_345712754.1">
    <property type="nucleotide sequence ID" value="NZ_BAABIL010000355.1"/>
</dbReference>
<keyword evidence="4" id="KW-1185">Reference proteome</keyword>
<gene>
    <name evidence="3" type="ORF">GCM10023225_23480</name>
</gene>
<keyword evidence="3" id="KW-0238">DNA-binding</keyword>
<evidence type="ECO:0000313" key="3">
    <source>
        <dbReference type="EMBL" id="GAA4983375.1"/>
    </source>
</evidence>
<evidence type="ECO:0000259" key="2">
    <source>
        <dbReference type="Pfam" id="PF21531"/>
    </source>
</evidence>
<proteinExistence type="predicted"/>